<keyword evidence="4" id="KW-1185">Reference proteome</keyword>
<dbReference type="InterPro" id="IPR036259">
    <property type="entry name" value="MFS_trans_sf"/>
</dbReference>
<dbReference type="InterPro" id="IPR050814">
    <property type="entry name" value="Myo-inositol_Transporter"/>
</dbReference>
<evidence type="ECO:0000256" key="2">
    <source>
        <dbReference type="ARBA" id="ARBA00022448"/>
    </source>
</evidence>
<proteinExistence type="predicted"/>
<gene>
    <name evidence="3" type="ORF">E1301_Tti023574</name>
</gene>
<comment type="subcellular location">
    <subcellularLocation>
        <location evidence="1">Membrane</location>
        <topology evidence="1">Multi-pass membrane protein</topology>
    </subcellularLocation>
</comment>
<accession>A0A5A9PH07</accession>
<evidence type="ECO:0000256" key="1">
    <source>
        <dbReference type="ARBA" id="ARBA00004141"/>
    </source>
</evidence>
<dbReference type="GO" id="GO:0016324">
    <property type="term" value="C:apical plasma membrane"/>
    <property type="evidence" value="ECO:0007669"/>
    <property type="project" value="TreeGrafter"/>
</dbReference>
<comment type="caution">
    <text evidence="3">The sequence shown here is derived from an EMBL/GenBank/DDBJ whole genome shotgun (WGS) entry which is preliminary data.</text>
</comment>
<dbReference type="Gene3D" id="1.20.1250.20">
    <property type="entry name" value="MFS general substrate transporter like domains"/>
    <property type="match status" value="1"/>
</dbReference>
<protein>
    <submittedName>
        <fullName evidence="3">Proton myo-inositol cotransporter</fullName>
    </submittedName>
</protein>
<organism evidence="3 4">
    <name type="scientific">Triplophysa tibetana</name>
    <dbReference type="NCBI Taxonomy" id="1572043"/>
    <lineage>
        <taxon>Eukaryota</taxon>
        <taxon>Metazoa</taxon>
        <taxon>Chordata</taxon>
        <taxon>Craniata</taxon>
        <taxon>Vertebrata</taxon>
        <taxon>Euteleostomi</taxon>
        <taxon>Actinopterygii</taxon>
        <taxon>Neopterygii</taxon>
        <taxon>Teleostei</taxon>
        <taxon>Ostariophysi</taxon>
        <taxon>Cypriniformes</taxon>
        <taxon>Nemacheilidae</taxon>
        <taxon>Triplophysa</taxon>
    </lineage>
</organism>
<evidence type="ECO:0000313" key="3">
    <source>
        <dbReference type="EMBL" id="KAA0721173.1"/>
    </source>
</evidence>
<dbReference type="AlphaFoldDB" id="A0A5A9PH07"/>
<name>A0A5A9PH07_9TELE</name>
<keyword evidence="2" id="KW-0813">Transport</keyword>
<evidence type="ECO:0000313" key="4">
    <source>
        <dbReference type="Proteomes" id="UP000324632"/>
    </source>
</evidence>
<dbReference type="PANTHER" id="PTHR48020">
    <property type="entry name" value="PROTON MYO-INOSITOL COTRANSPORTER"/>
    <property type="match status" value="1"/>
</dbReference>
<dbReference type="PANTHER" id="PTHR48020:SF12">
    <property type="entry name" value="PROTON MYO-INOSITOL COTRANSPORTER"/>
    <property type="match status" value="1"/>
</dbReference>
<sequence>MTVLWGDIGLSRVCARWLSCRGRPGLSVYGGLVQTHECLWVSWFRSWARDVLSTADTEKQNFKQNFFLQHLLHRSAKVLSWTVRLKVCLTPLAQAEGPVIWRMLTYPPVRRALIVGCGLQMFQQLSGINTVM</sequence>
<dbReference type="Proteomes" id="UP000324632">
    <property type="component" value="Chromosome 5"/>
</dbReference>
<reference evidence="3 4" key="1">
    <citation type="journal article" date="2019" name="Mol. Ecol. Resour.">
        <title>Chromosome-level genome assembly of Triplophysa tibetana, a fish adapted to the harsh high-altitude environment of the Tibetan Plateau.</title>
        <authorList>
            <person name="Yang X."/>
            <person name="Liu H."/>
            <person name="Ma Z."/>
            <person name="Zou Y."/>
            <person name="Zou M."/>
            <person name="Mao Y."/>
            <person name="Li X."/>
            <person name="Wang H."/>
            <person name="Chen T."/>
            <person name="Wang W."/>
            <person name="Yang R."/>
        </authorList>
    </citation>
    <scope>NUCLEOTIDE SEQUENCE [LARGE SCALE GENOMIC DNA]</scope>
    <source>
        <strain evidence="3">TTIB1903HZAU</strain>
        <tissue evidence="3">Muscle</tissue>
    </source>
</reference>
<dbReference type="GO" id="GO:0005366">
    <property type="term" value="F:myo-inositol:proton symporter activity"/>
    <property type="evidence" value="ECO:0007669"/>
    <property type="project" value="TreeGrafter"/>
</dbReference>
<dbReference type="EMBL" id="SOYY01000005">
    <property type="protein sequence ID" value="KAA0721173.1"/>
    <property type="molecule type" value="Genomic_DNA"/>
</dbReference>